<reference evidence="2" key="5">
    <citation type="journal article" date="2002" name="Nature">
        <title>Analysis of the mouse transcriptome based on functional annotation of 60,770 full-length cDNAs.</title>
        <authorList>
            <consortium name="The FANTOM Consortium and the RIKEN Genome Exploration Research Group Phase I and II Team"/>
        </authorList>
    </citation>
    <scope>NUCLEOTIDE SEQUENCE</scope>
    <source>
        <strain evidence="2">C57BL/6J</strain>
        <tissue evidence="2">Adipose</tissue>
    </source>
</reference>
<dbReference type="EMBL" id="AK080864">
    <property type="protein sequence ID" value="BAC38051.1"/>
    <property type="molecule type" value="mRNA"/>
</dbReference>
<name>Q8BNQ7_MOUSE</name>
<accession>Q8BNQ7</accession>
<protein>
    <submittedName>
        <fullName evidence="2">Uncharacterized protein</fullName>
    </submittedName>
</protein>
<reference evidence="2" key="2">
    <citation type="journal article" date="2000" name="Genome Res.">
        <title>Normalization and subtraction of cap-trapper-selected cDNAs to prepare full-length cDNA libraries for rapid discovery of new genes.</title>
        <authorList>
            <person name="Carninci P."/>
            <person name="Shibata Y."/>
            <person name="Hayatsu N."/>
            <person name="Sugahara Y."/>
            <person name="Shibata K."/>
            <person name="Itoh M."/>
            <person name="Konno H."/>
            <person name="Okazaki Y."/>
            <person name="Muramatsu M."/>
            <person name="Hayashizaki Y."/>
        </authorList>
    </citation>
    <scope>NUCLEOTIDE SEQUENCE</scope>
    <source>
        <strain evidence="2">C57BL/6J</strain>
        <tissue evidence="2">Adipose</tissue>
    </source>
</reference>
<evidence type="ECO:0000313" key="2">
    <source>
        <dbReference type="EMBL" id="BAC38051.1"/>
    </source>
</evidence>
<gene>
    <name evidence="3" type="primary">B330016D10Rik</name>
</gene>
<feature type="compositionally biased region" description="Basic and acidic residues" evidence="1">
    <location>
        <begin position="167"/>
        <end position="177"/>
    </location>
</feature>
<reference evidence="2" key="4">
    <citation type="journal article" date="2001" name="Nature">
        <title>Functional annotation of a full-length mouse cDNA collection.</title>
        <authorList>
            <consortium name="The RIKEN Genome Exploration Research Group Phase II Team and the FANTOM Consortium"/>
        </authorList>
    </citation>
    <scope>NUCLEOTIDE SEQUENCE</scope>
    <source>
        <strain evidence="2">C57BL/6J</strain>
        <tissue evidence="2">Adipose</tissue>
    </source>
</reference>
<reference evidence="2" key="6">
    <citation type="submission" date="2002-04" db="EMBL/GenBank/DDBJ databases">
        <authorList>
            <person name="Adachi J."/>
            <person name="Aizawa K."/>
            <person name="Akimura T."/>
            <person name="Arakawa T."/>
            <person name="Bono H."/>
            <person name="Carninci P."/>
            <person name="Fukuda S."/>
            <person name="Furuno M."/>
            <person name="Hanagaki T."/>
            <person name="Hara A."/>
            <person name="Hashizume W."/>
            <person name="Hayashida K."/>
            <person name="Hayatsu N."/>
            <person name="Hiramoto K."/>
            <person name="Hiraoka T."/>
            <person name="Hirozane T."/>
            <person name="Hori F."/>
            <person name="Imotani K."/>
            <person name="Ishii Y."/>
            <person name="Itoh M."/>
            <person name="Kagawa I."/>
            <person name="Kasukawa T."/>
            <person name="Katoh H."/>
            <person name="Kawai J."/>
            <person name="Kojima Y."/>
            <person name="Kondo S."/>
            <person name="Konno H."/>
            <person name="Kouda M."/>
            <person name="Koya S."/>
            <person name="Kurihara C."/>
            <person name="Matsuyama T."/>
            <person name="Miyazaki A."/>
            <person name="Murata M."/>
            <person name="Nakamura M."/>
            <person name="Nishi K."/>
            <person name="Nomura K."/>
            <person name="Numazaki R."/>
            <person name="Ohno M."/>
            <person name="Ohsato N."/>
            <person name="Okazaki Y."/>
            <person name="Saito R."/>
            <person name="Saitoh H."/>
            <person name="Sakai C."/>
            <person name="Sakai K."/>
            <person name="Sakazume N."/>
            <person name="Sano H."/>
            <person name="Sasaki D."/>
            <person name="Shibata K."/>
            <person name="Shinagawa A."/>
            <person name="Shiraki T."/>
            <person name="Sogabe Y."/>
            <person name="Tagami M."/>
            <person name="Tagawa A."/>
            <person name="Takahashi F."/>
            <person name="Takaku-Akahira S."/>
            <person name="Takeda Y."/>
            <person name="Tanaka T."/>
            <person name="Tomaru A."/>
            <person name="Toya T."/>
            <person name="Yasunishi A."/>
            <person name="Muramatsu M."/>
            <person name="Hayashizaki Y."/>
        </authorList>
    </citation>
    <scope>NUCLEOTIDE SEQUENCE</scope>
    <source>
        <strain evidence="2">C57BL/6J</strain>
        <tissue evidence="2">Adipose</tissue>
    </source>
</reference>
<feature type="region of interest" description="Disordered" evidence="1">
    <location>
        <begin position="1"/>
        <end position="21"/>
    </location>
</feature>
<dbReference type="MGI" id="MGI:2444063">
    <property type="gene designation" value="B330016D10Rik"/>
</dbReference>
<feature type="region of interest" description="Disordered" evidence="1">
    <location>
        <begin position="89"/>
        <end position="177"/>
    </location>
</feature>
<reference evidence="2" key="3">
    <citation type="journal article" date="2000" name="Genome Res.">
        <title>RIKEN integrated sequence analysis (RISA) system--384-format sequencing pipeline with 384 multicapillary sequencer.</title>
        <authorList>
            <person name="Shibata K."/>
            <person name="Itoh M."/>
            <person name="Aizawa K."/>
            <person name="Nagaoka S."/>
            <person name="Sasaki N."/>
            <person name="Carninci P."/>
            <person name="Konno H."/>
            <person name="Akiyama J."/>
            <person name="Nishi K."/>
            <person name="Kitsunai T."/>
            <person name="Tashiro H."/>
            <person name="Itoh M."/>
            <person name="Sumi N."/>
            <person name="Ishii Y."/>
            <person name="Nakamura S."/>
            <person name="Hazama M."/>
            <person name="Nishine T."/>
            <person name="Harada A."/>
            <person name="Yamamoto R."/>
            <person name="Matsumoto H."/>
            <person name="Sakaguchi S."/>
            <person name="Ikegami T."/>
            <person name="Kashiwagi K."/>
            <person name="Fujiwake S."/>
            <person name="Inoue K."/>
            <person name="Togawa Y."/>
            <person name="Izawa M."/>
            <person name="Ohara E."/>
            <person name="Watahiki M."/>
            <person name="Yoneda Y."/>
            <person name="Ishikawa T."/>
            <person name="Ozawa K."/>
            <person name="Tanaka T."/>
            <person name="Matsuura S."/>
            <person name="Kawai J."/>
            <person name="Okazaki Y."/>
            <person name="Muramatsu M."/>
            <person name="Inoue Y."/>
            <person name="Kira A."/>
            <person name="Hayashizaki Y."/>
        </authorList>
    </citation>
    <scope>NUCLEOTIDE SEQUENCE</scope>
    <source>
        <strain evidence="2">C57BL/6J</strain>
        <tissue evidence="2">Adipose</tissue>
    </source>
</reference>
<dbReference type="AlphaFoldDB" id="Q8BNQ7"/>
<reference evidence="2" key="8">
    <citation type="journal article" date="2005" name="Science">
        <title>Antisense Transcription in the Mammalian Transcriptome.</title>
        <authorList>
            <consortium name="RIKEN Genome Exploration Research Group and Genome Science Group (Genome Network Project Core Group) and the FANTOM Consortium"/>
        </authorList>
    </citation>
    <scope>NUCLEOTIDE SEQUENCE</scope>
    <source>
        <strain evidence="2">C57BL/6J</strain>
        <tissue evidence="2">Adipose</tissue>
    </source>
</reference>
<evidence type="ECO:0000313" key="3">
    <source>
        <dbReference type="MGI" id="MGI:2444063"/>
    </source>
</evidence>
<reference evidence="2" key="1">
    <citation type="journal article" date="1999" name="Methods Enzymol.">
        <title>High-efficiency full-length cDNA cloning.</title>
        <authorList>
            <person name="Carninci P."/>
            <person name="Hayashizaki Y."/>
        </authorList>
    </citation>
    <scope>NUCLEOTIDE SEQUENCE</scope>
    <source>
        <strain evidence="2">C57BL/6J</strain>
        <tissue evidence="2">Adipose</tissue>
    </source>
</reference>
<dbReference type="AGR" id="MGI:2444063"/>
<organism evidence="2">
    <name type="scientific">Mus musculus</name>
    <name type="common">Mouse</name>
    <dbReference type="NCBI Taxonomy" id="10090"/>
    <lineage>
        <taxon>Eukaryota</taxon>
        <taxon>Metazoa</taxon>
        <taxon>Chordata</taxon>
        <taxon>Craniata</taxon>
        <taxon>Vertebrata</taxon>
        <taxon>Euteleostomi</taxon>
        <taxon>Mammalia</taxon>
        <taxon>Eutheria</taxon>
        <taxon>Euarchontoglires</taxon>
        <taxon>Glires</taxon>
        <taxon>Rodentia</taxon>
        <taxon>Myomorpha</taxon>
        <taxon>Muroidea</taxon>
        <taxon>Muridae</taxon>
        <taxon>Murinae</taxon>
        <taxon>Mus</taxon>
        <taxon>Mus</taxon>
    </lineage>
</organism>
<proteinExistence type="evidence at transcript level"/>
<reference evidence="2" key="7">
    <citation type="journal article" date="2005" name="Science">
        <title>The Transcriptional Landscape of the Mammalian Genome.</title>
        <authorList>
            <consortium name="The FANTOM Consortium"/>
            <consortium name="Riken Genome Exploration Research Group and Genome Science Group (Genome Network Project Core Group)"/>
        </authorList>
    </citation>
    <scope>NUCLEOTIDE SEQUENCE</scope>
    <source>
        <strain evidence="2">C57BL/6J</strain>
        <tissue evidence="2">Adipose</tissue>
    </source>
</reference>
<evidence type="ECO:0000256" key="1">
    <source>
        <dbReference type="SAM" id="MobiDB-lite"/>
    </source>
</evidence>
<sequence>MEAQPPGLGSGREALGQGSPNPVLLSSAPVCALTCPSTLGGPFFFSRGCDAHTRASSWTAWEGTPAARGDSVPTPRPARLPFCSATAILRGPGAGEGLGARPRGSRWAWPKAGRGPGPLCSPPGGREAPRALQPPPAPQQQQRVNRERQPQGVRDPGAHRKRGVSPRARDDILRGET</sequence>